<dbReference type="RefSeq" id="WP_055248798.1">
    <property type="nucleotide sequence ID" value="NZ_BSCI01000014.1"/>
</dbReference>
<sequence>MKFKKTEYPTTIAASAAMSFLSMANNPYPYEYMVGNAQLPSKELLILLPDTCPCCGKVLSTEILPIRAVNNITDNEQKECTVISIYRCTSCNELFTVTNTVKTELAFNDENFDTDDAISEFVGIYPFEMESVDFDEDISDLSPSFVEVYKQAERAEHDGLNLICGMAYRRALEFLVRDYCVDKFPEKVSEIDTKSLSEKIRNYITDDSDIKTLAEKATWLGNDQTHVINKHPDRDVSDIKQFIQMIVAKIKIKMVVADAETIKKG</sequence>
<evidence type="ECO:0000313" key="2">
    <source>
        <dbReference type="Proteomes" id="UP001145109"/>
    </source>
</evidence>
<gene>
    <name evidence="1" type="ORF">comes_22440</name>
</gene>
<comment type="caution">
    <text evidence="1">The sequence shown here is derived from an EMBL/GenBank/DDBJ whole genome shotgun (WGS) entry which is preliminary data.</text>
</comment>
<protein>
    <recommendedName>
        <fullName evidence="3">DUF4145 domain-containing protein</fullName>
    </recommendedName>
</protein>
<dbReference type="EMBL" id="BSCI01000014">
    <property type="protein sequence ID" value="GLG87698.1"/>
    <property type="molecule type" value="Genomic_DNA"/>
</dbReference>
<reference evidence="1" key="1">
    <citation type="submission" date="2022-09" db="EMBL/GenBank/DDBJ databases">
        <title>Draft genome sequence of Coprococcus comes strain 31264.</title>
        <authorList>
            <person name="Atsushi H."/>
            <person name="Moriya O."/>
            <person name="Mitsuo S."/>
        </authorList>
    </citation>
    <scope>NUCLEOTIDE SEQUENCE</scope>
    <source>
        <strain evidence="1">JCM 31264</strain>
    </source>
</reference>
<organism evidence="1 2">
    <name type="scientific">Coprococcus comes</name>
    <dbReference type="NCBI Taxonomy" id="410072"/>
    <lineage>
        <taxon>Bacteria</taxon>
        <taxon>Bacillati</taxon>
        <taxon>Bacillota</taxon>
        <taxon>Clostridia</taxon>
        <taxon>Lachnospirales</taxon>
        <taxon>Lachnospiraceae</taxon>
        <taxon>Coprococcus</taxon>
    </lineage>
</organism>
<evidence type="ECO:0000313" key="1">
    <source>
        <dbReference type="EMBL" id="GLG87698.1"/>
    </source>
</evidence>
<dbReference type="Proteomes" id="UP001145109">
    <property type="component" value="Unassembled WGS sequence"/>
</dbReference>
<accession>A0AA37QS05</accession>
<proteinExistence type="predicted"/>
<name>A0AA37QS05_9FIRM</name>
<reference evidence="1" key="2">
    <citation type="submission" date="2022-11" db="EMBL/GenBank/DDBJ databases">
        <title>Draft genome sequence of Coprococcus comes strain 31264.</title>
        <authorList>
            <person name="Hisatomi A."/>
            <person name="Ohkuma M."/>
            <person name="Sakamoto M."/>
        </authorList>
    </citation>
    <scope>NUCLEOTIDE SEQUENCE</scope>
    <source>
        <strain evidence="1">JCM 31264</strain>
    </source>
</reference>
<dbReference type="AlphaFoldDB" id="A0AA37QS05"/>
<evidence type="ECO:0008006" key="3">
    <source>
        <dbReference type="Google" id="ProtNLM"/>
    </source>
</evidence>